<reference evidence="1" key="1">
    <citation type="submission" date="2014-09" db="EMBL/GenBank/DDBJ databases">
        <authorList>
            <person name="Magalhaes I.L.F."/>
            <person name="Oliveira U."/>
            <person name="Santos F.R."/>
            <person name="Vidigal T.H.D.A."/>
            <person name="Brescovit A.D."/>
            <person name="Santos A.J."/>
        </authorList>
    </citation>
    <scope>NUCLEOTIDE SEQUENCE</scope>
    <source>
        <tissue evidence="1">Shoot tissue taken approximately 20 cm above the soil surface</tissue>
    </source>
</reference>
<name>A0A0A9DAR1_ARUDO</name>
<evidence type="ECO:0000313" key="1">
    <source>
        <dbReference type="EMBL" id="JAD85634.1"/>
    </source>
</evidence>
<dbReference type="EMBL" id="GBRH01212261">
    <property type="protein sequence ID" value="JAD85634.1"/>
    <property type="molecule type" value="Transcribed_RNA"/>
</dbReference>
<protein>
    <submittedName>
        <fullName evidence="1">Uncharacterized protein</fullName>
    </submittedName>
</protein>
<organism evidence="1">
    <name type="scientific">Arundo donax</name>
    <name type="common">Giant reed</name>
    <name type="synonym">Donax arundinaceus</name>
    <dbReference type="NCBI Taxonomy" id="35708"/>
    <lineage>
        <taxon>Eukaryota</taxon>
        <taxon>Viridiplantae</taxon>
        <taxon>Streptophyta</taxon>
        <taxon>Embryophyta</taxon>
        <taxon>Tracheophyta</taxon>
        <taxon>Spermatophyta</taxon>
        <taxon>Magnoliopsida</taxon>
        <taxon>Liliopsida</taxon>
        <taxon>Poales</taxon>
        <taxon>Poaceae</taxon>
        <taxon>PACMAD clade</taxon>
        <taxon>Arundinoideae</taxon>
        <taxon>Arundineae</taxon>
        <taxon>Arundo</taxon>
    </lineage>
</organism>
<reference evidence="1" key="2">
    <citation type="journal article" date="2015" name="Data Brief">
        <title>Shoot transcriptome of the giant reed, Arundo donax.</title>
        <authorList>
            <person name="Barrero R.A."/>
            <person name="Guerrero F.D."/>
            <person name="Moolhuijzen P."/>
            <person name="Goolsby J.A."/>
            <person name="Tidwell J."/>
            <person name="Bellgard S.E."/>
            <person name="Bellgard M.I."/>
        </authorList>
    </citation>
    <scope>NUCLEOTIDE SEQUENCE</scope>
    <source>
        <tissue evidence="1">Shoot tissue taken approximately 20 cm above the soil surface</tissue>
    </source>
</reference>
<accession>A0A0A9DAR1</accession>
<proteinExistence type="predicted"/>
<dbReference type="AlphaFoldDB" id="A0A0A9DAR1"/>
<sequence>MGFCFDVVCGAYLRNCFVPDIQISEVRIVAANSLAHCSDRTHICNEKR</sequence>